<evidence type="ECO:0000256" key="2">
    <source>
        <dbReference type="ARBA" id="ARBA00022679"/>
    </source>
</evidence>
<sequence length="361" mass="40203">MMKKEPSRNSSGGARAVKKKVHILVIRLSAMGDVAMTVPVIRTLINTYPQLKITVLTRGFFAPMFKDIPNVSVYEADVNGVHSGVIGLGRLAKELRDEEIDMVADLHDVLRSNVLNSVFYLFGIPVKQIDKGRSDKKALTRAEDKVFKQLKSAHQRYADVFEELGYPISLKDHQFKTKFALSEEVKAITGDHSKKWLGIAPFAQHASKSYPSDLMEKVLSELQQVENVKIFLFGGGAAELPKLKEWEEQFSEVKCIAGNFSFEEELALIANLDAMLSMDSGNGHLAAMDNVPVITIWGLTHPYAGFVPFNQPPDHSILPDLEKFPLIPTSIYGKKVPEGYENAMRSIPPQAIVEKVLIILK</sequence>
<protein>
    <submittedName>
        <fullName evidence="3">Glycosyltransferase family 9 protein</fullName>
        <ecNumber evidence="3">2.4.-.-</ecNumber>
    </submittedName>
</protein>
<comment type="caution">
    <text evidence="3">The sequence shown here is derived from an EMBL/GenBank/DDBJ whole genome shotgun (WGS) entry which is preliminary data.</text>
</comment>
<dbReference type="Proteomes" id="UP001248819">
    <property type="component" value="Unassembled WGS sequence"/>
</dbReference>
<dbReference type="EC" id="2.4.-.-" evidence="3"/>
<dbReference type="InterPro" id="IPR051199">
    <property type="entry name" value="LPS_LOS_Heptosyltrfase"/>
</dbReference>
<keyword evidence="1 3" id="KW-0328">Glycosyltransferase</keyword>
<evidence type="ECO:0000313" key="4">
    <source>
        <dbReference type="Proteomes" id="UP001248819"/>
    </source>
</evidence>
<dbReference type="PANTHER" id="PTHR30160">
    <property type="entry name" value="TETRAACYLDISACCHARIDE 4'-KINASE-RELATED"/>
    <property type="match status" value="1"/>
</dbReference>
<keyword evidence="2 3" id="KW-0808">Transferase</keyword>
<dbReference type="EMBL" id="JAVRHP010000012">
    <property type="protein sequence ID" value="MDT0649288.1"/>
    <property type="molecule type" value="Genomic_DNA"/>
</dbReference>
<name>A0ABU3CSS3_9FLAO</name>
<dbReference type="SUPFAM" id="SSF53756">
    <property type="entry name" value="UDP-Glycosyltransferase/glycogen phosphorylase"/>
    <property type="match status" value="1"/>
</dbReference>
<proteinExistence type="predicted"/>
<dbReference type="CDD" id="cd03789">
    <property type="entry name" value="GT9_LPS_heptosyltransferase"/>
    <property type="match status" value="1"/>
</dbReference>
<organism evidence="3 4">
    <name type="scientific">Autumnicola edwardsiae</name>
    <dbReference type="NCBI Taxonomy" id="3075594"/>
    <lineage>
        <taxon>Bacteria</taxon>
        <taxon>Pseudomonadati</taxon>
        <taxon>Bacteroidota</taxon>
        <taxon>Flavobacteriia</taxon>
        <taxon>Flavobacteriales</taxon>
        <taxon>Flavobacteriaceae</taxon>
        <taxon>Autumnicola</taxon>
    </lineage>
</organism>
<evidence type="ECO:0000313" key="3">
    <source>
        <dbReference type="EMBL" id="MDT0649288.1"/>
    </source>
</evidence>
<gene>
    <name evidence="3" type="ORF">RM529_03990</name>
</gene>
<reference evidence="3 4" key="1">
    <citation type="submission" date="2023-09" db="EMBL/GenBank/DDBJ databases">
        <authorList>
            <person name="Rey-Velasco X."/>
        </authorList>
    </citation>
    <scope>NUCLEOTIDE SEQUENCE [LARGE SCALE GENOMIC DNA]</scope>
    <source>
        <strain evidence="3 4">F297</strain>
    </source>
</reference>
<dbReference type="Pfam" id="PF01075">
    <property type="entry name" value="Glyco_transf_9"/>
    <property type="match status" value="1"/>
</dbReference>
<accession>A0ABU3CSS3</accession>
<dbReference type="GO" id="GO:0016757">
    <property type="term" value="F:glycosyltransferase activity"/>
    <property type="evidence" value="ECO:0007669"/>
    <property type="project" value="UniProtKB-KW"/>
</dbReference>
<dbReference type="InterPro" id="IPR002201">
    <property type="entry name" value="Glyco_trans_9"/>
</dbReference>
<evidence type="ECO:0000256" key="1">
    <source>
        <dbReference type="ARBA" id="ARBA00022676"/>
    </source>
</evidence>
<dbReference type="PANTHER" id="PTHR30160:SF22">
    <property type="entry name" value="LIPOPOLYSACCHARIDE CORE BIOSYNTHESIS PROTEIN"/>
    <property type="match status" value="1"/>
</dbReference>
<keyword evidence="4" id="KW-1185">Reference proteome</keyword>
<dbReference type="RefSeq" id="WP_311483452.1">
    <property type="nucleotide sequence ID" value="NZ_JAVRHP010000012.1"/>
</dbReference>
<dbReference type="Gene3D" id="3.40.50.2000">
    <property type="entry name" value="Glycogen Phosphorylase B"/>
    <property type="match status" value="2"/>
</dbReference>